<keyword evidence="4" id="KW-1185">Reference proteome</keyword>
<dbReference type="InterPro" id="IPR052618">
    <property type="entry name" value="ComplexI_NDUFA12"/>
</dbReference>
<dbReference type="GO" id="GO:0032981">
    <property type="term" value="P:mitochondrial respiratory chain complex I assembly"/>
    <property type="evidence" value="ECO:0007669"/>
    <property type="project" value="TreeGrafter"/>
</dbReference>
<dbReference type="GO" id="GO:0045271">
    <property type="term" value="C:respiratory chain complex I"/>
    <property type="evidence" value="ECO:0007669"/>
    <property type="project" value="InterPro"/>
</dbReference>
<evidence type="ECO:0000313" key="3">
    <source>
        <dbReference type="EMBL" id="CAH1773289.1"/>
    </source>
</evidence>
<dbReference type="EMBL" id="CAIIXF020000001">
    <property type="protein sequence ID" value="CAH1773289.1"/>
    <property type="molecule type" value="Genomic_DNA"/>
</dbReference>
<comment type="caution">
    <text evidence="3">The sequence shown here is derived from an EMBL/GenBank/DDBJ whole genome shotgun (WGS) entry which is preliminary data.</text>
</comment>
<dbReference type="PANTHER" id="PTHR32470">
    <property type="entry name" value="ADH DEHYDROGENASE [UBIQUINONE] 1 ALPHA SUBCOMPLEX ASSEMBLY FACTOR 2"/>
    <property type="match status" value="1"/>
</dbReference>
<evidence type="ECO:0000256" key="2">
    <source>
        <dbReference type="SAM" id="MobiDB-lite"/>
    </source>
</evidence>
<sequence length="162" mass="18815">MAKAGYFRKAIQNLAKSLTPATGLKKTRFIGQDHLGNKYFEKLKDASSARKDIRWVEPASGDEWDNPEMPTEWTAWLQNRRSEPPSVEEISRNTAIMMMKQQKGKRLEAEYKRVSDEMAETGEIHRESETPEARLEQQKKYPTYEEYEISPGETKQNSSNNR</sequence>
<comment type="similarity">
    <text evidence="1">Belongs to the complex I NDUFA12 subunit family.</text>
</comment>
<dbReference type="PANTHER" id="PTHR32470:SF2">
    <property type="entry name" value="NADH DEHYDROGENASE [UBIQUINONE] 1 ALPHA SUBCOMPLEX ASSEMBLY FACTOR 2"/>
    <property type="match status" value="1"/>
</dbReference>
<feature type="region of interest" description="Disordered" evidence="2">
    <location>
        <begin position="117"/>
        <end position="162"/>
    </location>
</feature>
<dbReference type="InterPro" id="IPR007763">
    <property type="entry name" value="NDUFA12"/>
</dbReference>
<dbReference type="GO" id="GO:0005739">
    <property type="term" value="C:mitochondrion"/>
    <property type="evidence" value="ECO:0007669"/>
    <property type="project" value="TreeGrafter"/>
</dbReference>
<name>A0A8J1Y0R5_OWEFU</name>
<organism evidence="3 4">
    <name type="scientific">Owenia fusiformis</name>
    <name type="common">Polychaete worm</name>
    <dbReference type="NCBI Taxonomy" id="6347"/>
    <lineage>
        <taxon>Eukaryota</taxon>
        <taxon>Metazoa</taxon>
        <taxon>Spiralia</taxon>
        <taxon>Lophotrochozoa</taxon>
        <taxon>Annelida</taxon>
        <taxon>Polychaeta</taxon>
        <taxon>Sedentaria</taxon>
        <taxon>Canalipalpata</taxon>
        <taxon>Sabellida</taxon>
        <taxon>Oweniida</taxon>
        <taxon>Oweniidae</taxon>
        <taxon>Owenia</taxon>
    </lineage>
</organism>
<gene>
    <name evidence="3" type="ORF">OFUS_LOCUS908</name>
</gene>
<feature type="compositionally biased region" description="Polar residues" evidence="2">
    <location>
        <begin position="153"/>
        <end position="162"/>
    </location>
</feature>
<evidence type="ECO:0000256" key="1">
    <source>
        <dbReference type="ARBA" id="ARBA00007355"/>
    </source>
</evidence>
<dbReference type="Pfam" id="PF05071">
    <property type="entry name" value="NDUFA12"/>
    <property type="match status" value="1"/>
</dbReference>
<reference evidence="3" key="1">
    <citation type="submission" date="2022-03" db="EMBL/GenBank/DDBJ databases">
        <authorList>
            <person name="Martin C."/>
        </authorList>
    </citation>
    <scope>NUCLEOTIDE SEQUENCE</scope>
</reference>
<dbReference type="OrthoDB" id="10255576at2759"/>
<evidence type="ECO:0000313" key="4">
    <source>
        <dbReference type="Proteomes" id="UP000749559"/>
    </source>
</evidence>
<accession>A0A8J1Y0R5</accession>
<feature type="compositionally biased region" description="Basic and acidic residues" evidence="2">
    <location>
        <begin position="117"/>
        <end position="143"/>
    </location>
</feature>
<dbReference type="Proteomes" id="UP000749559">
    <property type="component" value="Unassembled WGS sequence"/>
</dbReference>
<proteinExistence type="inferred from homology"/>
<protein>
    <submittedName>
        <fullName evidence="3">Uncharacterized protein</fullName>
    </submittedName>
</protein>
<dbReference type="AlphaFoldDB" id="A0A8J1Y0R5"/>